<dbReference type="Pfam" id="PF13966">
    <property type="entry name" value="zf-RVT"/>
    <property type="match status" value="1"/>
</dbReference>
<evidence type="ECO:0000259" key="1">
    <source>
        <dbReference type="Pfam" id="PF13966"/>
    </source>
</evidence>
<protein>
    <recommendedName>
        <fullName evidence="1">Reverse transcriptase zinc-binding domain-containing protein</fullName>
    </recommendedName>
</protein>
<accession>A0AAV0YWJ8</accession>
<reference evidence="2 3" key="1">
    <citation type="submission" date="2023-01" db="EMBL/GenBank/DDBJ databases">
        <authorList>
            <person name="Kreplak J."/>
        </authorList>
    </citation>
    <scope>NUCLEOTIDE SEQUENCE [LARGE SCALE GENOMIC DNA]</scope>
</reference>
<dbReference type="InterPro" id="IPR026960">
    <property type="entry name" value="RVT-Znf"/>
</dbReference>
<keyword evidence="3" id="KW-1185">Reference proteome</keyword>
<dbReference type="AlphaFoldDB" id="A0AAV0YWJ8"/>
<name>A0AAV0YWJ8_VICFA</name>
<evidence type="ECO:0000313" key="3">
    <source>
        <dbReference type="Proteomes" id="UP001157006"/>
    </source>
</evidence>
<organism evidence="2 3">
    <name type="scientific">Vicia faba</name>
    <name type="common">Broad bean</name>
    <name type="synonym">Faba vulgaris</name>
    <dbReference type="NCBI Taxonomy" id="3906"/>
    <lineage>
        <taxon>Eukaryota</taxon>
        <taxon>Viridiplantae</taxon>
        <taxon>Streptophyta</taxon>
        <taxon>Embryophyta</taxon>
        <taxon>Tracheophyta</taxon>
        <taxon>Spermatophyta</taxon>
        <taxon>Magnoliopsida</taxon>
        <taxon>eudicotyledons</taxon>
        <taxon>Gunneridae</taxon>
        <taxon>Pentapetalae</taxon>
        <taxon>rosids</taxon>
        <taxon>fabids</taxon>
        <taxon>Fabales</taxon>
        <taxon>Fabaceae</taxon>
        <taxon>Papilionoideae</taxon>
        <taxon>50 kb inversion clade</taxon>
        <taxon>NPAAA clade</taxon>
        <taxon>Hologalegina</taxon>
        <taxon>IRL clade</taxon>
        <taxon>Fabeae</taxon>
        <taxon>Vicia</taxon>
    </lineage>
</organism>
<proteinExistence type="predicted"/>
<dbReference type="Proteomes" id="UP001157006">
    <property type="component" value="Chromosome 1L"/>
</dbReference>
<dbReference type="EMBL" id="OX451736">
    <property type="protein sequence ID" value="CAI8590011.1"/>
    <property type="molecule type" value="Genomic_DNA"/>
</dbReference>
<sequence length="214" mass="24911">MARGPTLNLLFPTLFGLTSRPMGRVCDMGAFHEQVWSWDFQVEAEAVLEAFDLVNLLAGTNPIAEGIDSIKWWQNADDIFSVKRCLSFMRDKLLDEVVEPNRLAAIKRFWRTEIPSKIKIFRWRIMLNRLSSKDQLAKRSIIVSDQDKVCVFCSADFEDLEHLFFKCSFFKRVWDSIYMWLNLQNLEEAVGSNHLDQFVRALGGKIRKKKICLV</sequence>
<evidence type="ECO:0000313" key="2">
    <source>
        <dbReference type="EMBL" id="CAI8590011.1"/>
    </source>
</evidence>
<gene>
    <name evidence="2" type="ORF">VFH_I420920</name>
</gene>
<feature type="domain" description="Reverse transcriptase zinc-binding" evidence="1">
    <location>
        <begin position="80"/>
        <end position="174"/>
    </location>
</feature>
<dbReference type="PANTHER" id="PTHR36617:SF16">
    <property type="entry name" value="OS04G0516500 PROTEIN"/>
    <property type="match status" value="1"/>
</dbReference>
<dbReference type="PANTHER" id="PTHR36617">
    <property type="entry name" value="PROTEIN, PUTATIVE-RELATED"/>
    <property type="match status" value="1"/>
</dbReference>